<dbReference type="AlphaFoldDB" id="A0A364Y1U2"/>
<comment type="caution">
    <text evidence="1">The sequence shown here is derived from an EMBL/GenBank/DDBJ whole genome shotgun (WGS) entry which is preliminary data.</text>
</comment>
<dbReference type="EMBL" id="QMFY01000005">
    <property type="protein sequence ID" value="RAW00843.1"/>
    <property type="molecule type" value="Genomic_DNA"/>
</dbReference>
<sequence>MNNIHVTCYGKSIKGRAALPLQEYLKAPNISYTINAIAKSYKADAVAVSEYLQERKWIREPWVYQDDVVTCRITVEGIEEINPVFVKNKLKGLLGGLIQHGGRKSLMGIFEKNIEEYSVALDIVYQLEKLGLIAIIHTDGEIHIELTPFGWQFFEKKGKSLFALMALA</sequence>
<name>A0A364Y1U2_9BACT</name>
<reference evidence="1 2" key="1">
    <citation type="submission" date="2018-06" db="EMBL/GenBank/DDBJ databases">
        <title>Chryseolinea flavus sp. nov., a member of the phylum Bacteroidetes isolated from soil.</title>
        <authorList>
            <person name="Li Y."/>
            <person name="Wang J."/>
        </authorList>
    </citation>
    <scope>NUCLEOTIDE SEQUENCE [LARGE SCALE GENOMIC DNA]</scope>
    <source>
        <strain evidence="1 2">SDU1-6</strain>
    </source>
</reference>
<proteinExistence type="predicted"/>
<organism evidence="1 2">
    <name type="scientific">Pseudochryseolinea flava</name>
    <dbReference type="NCBI Taxonomy" id="2059302"/>
    <lineage>
        <taxon>Bacteria</taxon>
        <taxon>Pseudomonadati</taxon>
        <taxon>Bacteroidota</taxon>
        <taxon>Cytophagia</taxon>
        <taxon>Cytophagales</taxon>
        <taxon>Fulvivirgaceae</taxon>
        <taxon>Pseudochryseolinea</taxon>
    </lineage>
</organism>
<evidence type="ECO:0000313" key="2">
    <source>
        <dbReference type="Proteomes" id="UP000251889"/>
    </source>
</evidence>
<dbReference type="RefSeq" id="WP_112747000.1">
    <property type="nucleotide sequence ID" value="NZ_QMFY01000005.1"/>
</dbReference>
<gene>
    <name evidence="1" type="ORF">DQQ10_11395</name>
</gene>
<accession>A0A364Y1U2</accession>
<protein>
    <submittedName>
        <fullName evidence="1">Uncharacterized protein</fullName>
    </submittedName>
</protein>
<evidence type="ECO:0000313" key="1">
    <source>
        <dbReference type="EMBL" id="RAW00843.1"/>
    </source>
</evidence>
<keyword evidence="2" id="KW-1185">Reference proteome</keyword>
<dbReference type="Proteomes" id="UP000251889">
    <property type="component" value="Unassembled WGS sequence"/>
</dbReference>